<keyword evidence="1" id="KW-0677">Repeat</keyword>
<protein>
    <submittedName>
        <fullName evidence="3">Sushi, von Willebrand factor type A, EGF and pentraxin domain-containing protein 1</fullName>
    </submittedName>
</protein>
<proteinExistence type="predicted"/>
<dbReference type="InterPro" id="IPR003410">
    <property type="entry name" value="HYR_dom"/>
</dbReference>
<dbReference type="PANTHER" id="PTHR24273:SF32">
    <property type="entry name" value="HYALIN"/>
    <property type="match status" value="1"/>
</dbReference>
<evidence type="ECO:0000313" key="3">
    <source>
        <dbReference type="EMBL" id="KAJ8021158.1"/>
    </source>
</evidence>
<evidence type="ECO:0000313" key="4">
    <source>
        <dbReference type="Proteomes" id="UP001152320"/>
    </source>
</evidence>
<reference evidence="3" key="1">
    <citation type="submission" date="2021-10" db="EMBL/GenBank/DDBJ databases">
        <title>Tropical sea cucumber genome reveals ecological adaptation and Cuvierian tubules defense mechanism.</title>
        <authorList>
            <person name="Chen T."/>
        </authorList>
    </citation>
    <scope>NUCLEOTIDE SEQUENCE</scope>
    <source>
        <strain evidence="3">Nanhai2018</strain>
        <tissue evidence="3">Muscle</tissue>
    </source>
</reference>
<dbReference type="EMBL" id="JAIZAY010000022">
    <property type="protein sequence ID" value="KAJ8021158.1"/>
    <property type="molecule type" value="Genomic_DNA"/>
</dbReference>
<organism evidence="3 4">
    <name type="scientific">Holothuria leucospilota</name>
    <name type="common">Black long sea cucumber</name>
    <name type="synonym">Mertensiothuria leucospilota</name>
    <dbReference type="NCBI Taxonomy" id="206669"/>
    <lineage>
        <taxon>Eukaryota</taxon>
        <taxon>Metazoa</taxon>
        <taxon>Echinodermata</taxon>
        <taxon>Eleutherozoa</taxon>
        <taxon>Echinozoa</taxon>
        <taxon>Holothuroidea</taxon>
        <taxon>Aspidochirotacea</taxon>
        <taxon>Aspidochirotida</taxon>
        <taxon>Holothuriidae</taxon>
        <taxon>Holothuria</taxon>
    </lineage>
</organism>
<accession>A0A9Q0YE26</accession>
<keyword evidence="4" id="KW-1185">Reference proteome</keyword>
<dbReference type="PROSITE" id="PS50825">
    <property type="entry name" value="HYR"/>
    <property type="match status" value="1"/>
</dbReference>
<feature type="domain" description="HYR" evidence="2">
    <location>
        <begin position="1"/>
        <end position="69"/>
    </location>
</feature>
<dbReference type="PANTHER" id="PTHR24273">
    <property type="entry name" value="FI04643P-RELATED"/>
    <property type="match status" value="1"/>
</dbReference>
<evidence type="ECO:0000259" key="2">
    <source>
        <dbReference type="PROSITE" id="PS50825"/>
    </source>
</evidence>
<gene>
    <name evidence="3" type="ORF">HOLleu_40948</name>
</gene>
<comment type="caution">
    <text evidence="3">The sequence shown here is derived from an EMBL/GenBank/DDBJ whole genome shotgun (WGS) entry which is preliminary data.</text>
</comment>
<dbReference type="AlphaFoldDB" id="A0A9Q0YE26"/>
<sequence>MGTLVFTESQKVTWDTPTVTDNSGSYTLVQTEGPQQDNEFTVGMTNITYVASDPSGNNASCSFIIDVMGN</sequence>
<name>A0A9Q0YE26_HOLLE</name>
<dbReference type="Proteomes" id="UP001152320">
    <property type="component" value="Chromosome 22"/>
</dbReference>
<dbReference type="Pfam" id="PF02494">
    <property type="entry name" value="HYR"/>
    <property type="match status" value="1"/>
</dbReference>
<dbReference type="OrthoDB" id="6121280at2759"/>
<evidence type="ECO:0000256" key="1">
    <source>
        <dbReference type="ARBA" id="ARBA00022737"/>
    </source>
</evidence>